<comment type="function">
    <text evidence="7">Endoribonuclease that catalyzes the hydrolysis of histone-coding pre-mRNA 3'-end. Involved in histone pre-mRNA processing during the S-phase of the cell cycle, which is required for entering/progressing through S-phase. Cleaves histone pre-mRNA at a major and a minor cleavage site after the 5'-ACCCA-3' and the 5'-ACCCACA-3' sequence, respectively, and located downstream of the stem-loop. May require the presence of the HDE element located at the histone pre-RNA 3'-end to avoid non-specific cleavage.</text>
</comment>
<evidence type="ECO:0000313" key="10">
    <source>
        <dbReference type="Proteomes" id="UP000472261"/>
    </source>
</evidence>
<comment type="subcellular location">
    <subcellularLocation>
        <location evidence="1">Cytoplasm</location>
        <location evidence="1">Cytosol</location>
    </subcellularLocation>
</comment>
<reference evidence="9" key="2">
    <citation type="submission" date="2025-09" db="UniProtKB">
        <authorList>
            <consortium name="Ensembl"/>
        </authorList>
    </citation>
    <scope>IDENTIFICATION</scope>
</reference>
<dbReference type="AlphaFoldDB" id="A0A669QLT0"/>
<dbReference type="InterPro" id="IPR001279">
    <property type="entry name" value="Metallo-B-lactamas"/>
</dbReference>
<feature type="domain" description="Metallo-beta-lactamase" evidence="8">
    <location>
        <begin position="41"/>
        <end position="205"/>
    </location>
</feature>
<dbReference type="GO" id="GO:0005829">
    <property type="term" value="C:cytosol"/>
    <property type="evidence" value="ECO:0007669"/>
    <property type="project" value="UniProtKB-SubCell"/>
</dbReference>
<dbReference type="CDD" id="cd07711">
    <property type="entry name" value="MBLAC1-like_MBL-fold"/>
    <property type="match status" value="1"/>
</dbReference>
<evidence type="ECO:0000259" key="8">
    <source>
        <dbReference type="SMART" id="SM00849"/>
    </source>
</evidence>
<dbReference type="InterPro" id="IPR036866">
    <property type="entry name" value="RibonucZ/Hydroxyglut_hydro"/>
</dbReference>
<dbReference type="Ensembl" id="ENSPCLT00000025532.1">
    <property type="protein sequence ID" value="ENSPCLP00000019158.1"/>
    <property type="gene ID" value="ENSPCLG00000016056.1"/>
</dbReference>
<name>A0A669QLT0_PHACC</name>
<evidence type="ECO:0000256" key="5">
    <source>
        <dbReference type="ARBA" id="ARBA00032988"/>
    </source>
</evidence>
<sequence length="269" mass="28052">MIPAIRTAPLGSQEIPGSPYSLTILQEGFSRPGADGTFEADCSITLVRGGPVTALVDTGGPWGRRRLLDDLEAVGVSPRDVTHVLCTHGHSDHVGNLNLFPSAALLVGFDLSCGDGVYLPNGLARGVPYAPHPGFLEVVATPGHVRAHVSVVVRGTELGTVVVAGDLFEREGDEEVWRGLSEDPRRQEESRGWAVGVADVVVPGHGAAFRVLRDGLGGGTVGNEGDVGDMRGTLGAITKASIPKNVPKPQIKALKAPEIVGARCIQISS</sequence>
<dbReference type="SMART" id="SM00849">
    <property type="entry name" value="Lactamase_B"/>
    <property type="match status" value="1"/>
</dbReference>
<dbReference type="PANTHER" id="PTHR23200:SF48">
    <property type="entry name" value="METALLO-BETA-LACTAMASE DOMAIN-CONTAINING PROTEIN 1"/>
    <property type="match status" value="1"/>
</dbReference>
<protein>
    <recommendedName>
        <fullName evidence="4">Metallo-beta-lactamase domain-containing protein 1</fullName>
    </recommendedName>
    <alternativeName>
        <fullName evidence="5">Endoribonuclease MBLAC1</fullName>
    </alternativeName>
</protein>
<evidence type="ECO:0000256" key="4">
    <source>
        <dbReference type="ARBA" id="ARBA00014856"/>
    </source>
</evidence>
<evidence type="ECO:0000313" key="9">
    <source>
        <dbReference type="Ensembl" id="ENSPCLP00000019158.1"/>
    </source>
</evidence>
<evidence type="ECO:0000256" key="6">
    <source>
        <dbReference type="ARBA" id="ARBA00044690"/>
    </source>
</evidence>
<dbReference type="OMA" id="RHVVCTH"/>
<dbReference type="PANTHER" id="PTHR23200">
    <property type="entry name" value="METALLO-BETA-LACTAMASE DOMAIN-CONTAINING PROTEIN 1"/>
    <property type="match status" value="1"/>
</dbReference>
<evidence type="ECO:0000256" key="1">
    <source>
        <dbReference type="ARBA" id="ARBA00004514"/>
    </source>
</evidence>
<comment type="catalytic activity">
    <reaction evidence="6">
        <text>a ribonucleotidyl-ribonucleotide-RNA + H2O = a 3'-end ribonucleotide-RNA + a 5'-end 5'-phospho-ribonucleoside-RNA + H(+)</text>
        <dbReference type="Rhea" id="RHEA:68096"/>
        <dbReference type="Rhea" id="RHEA-COMP:15179"/>
        <dbReference type="Rhea" id="RHEA-COMP:17355"/>
        <dbReference type="Rhea" id="RHEA-COMP:17428"/>
        <dbReference type="ChEBI" id="CHEBI:15377"/>
        <dbReference type="ChEBI" id="CHEBI:15378"/>
        <dbReference type="ChEBI" id="CHEBI:74896"/>
        <dbReference type="ChEBI" id="CHEBI:138282"/>
        <dbReference type="ChEBI" id="CHEBI:173118"/>
    </reaction>
    <physiologicalReaction direction="left-to-right" evidence="6">
        <dbReference type="Rhea" id="RHEA:68097"/>
    </physiologicalReaction>
</comment>
<reference evidence="9" key="1">
    <citation type="submission" date="2025-08" db="UniProtKB">
        <authorList>
            <consortium name="Ensembl"/>
        </authorList>
    </citation>
    <scope>IDENTIFICATION</scope>
</reference>
<dbReference type="Pfam" id="PF00753">
    <property type="entry name" value="Lactamase_B"/>
    <property type="match status" value="1"/>
</dbReference>
<organism evidence="9 10">
    <name type="scientific">Phasianus colchicus</name>
    <name type="common">Common pheasant</name>
    <dbReference type="NCBI Taxonomy" id="9054"/>
    <lineage>
        <taxon>Eukaryota</taxon>
        <taxon>Metazoa</taxon>
        <taxon>Chordata</taxon>
        <taxon>Craniata</taxon>
        <taxon>Vertebrata</taxon>
        <taxon>Euteleostomi</taxon>
        <taxon>Archelosauria</taxon>
        <taxon>Archosauria</taxon>
        <taxon>Dinosauria</taxon>
        <taxon>Saurischia</taxon>
        <taxon>Theropoda</taxon>
        <taxon>Coelurosauria</taxon>
        <taxon>Aves</taxon>
        <taxon>Neognathae</taxon>
        <taxon>Galloanserae</taxon>
        <taxon>Galliformes</taxon>
        <taxon>Phasianidae</taxon>
        <taxon>Phasianinae</taxon>
        <taxon>Phasianus</taxon>
    </lineage>
</organism>
<dbReference type="SUPFAM" id="SSF56281">
    <property type="entry name" value="Metallo-hydrolase/oxidoreductase"/>
    <property type="match status" value="1"/>
</dbReference>
<evidence type="ECO:0000256" key="2">
    <source>
        <dbReference type="ARBA" id="ARBA00006759"/>
    </source>
</evidence>
<dbReference type="Gene3D" id="3.60.15.10">
    <property type="entry name" value="Ribonuclease Z/Hydroxyacylglutathione hydrolase-like"/>
    <property type="match status" value="1"/>
</dbReference>
<evidence type="ECO:0000256" key="3">
    <source>
        <dbReference type="ARBA" id="ARBA00011738"/>
    </source>
</evidence>
<accession>A0A669QLT0</accession>
<comment type="subunit">
    <text evidence="3">Homodimer.</text>
</comment>
<keyword evidence="10" id="KW-1185">Reference proteome</keyword>
<dbReference type="Proteomes" id="UP000472261">
    <property type="component" value="Unplaced"/>
</dbReference>
<evidence type="ECO:0000256" key="7">
    <source>
        <dbReference type="ARBA" id="ARBA00045869"/>
    </source>
</evidence>
<proteinExistence type="inferred from homology"/>
<dbReference type="InterPro" id="IPR039344">
    <property type="entry name" value="MBLAC1"/>
</dbReference>
<comment type="similarity">
    <text evidence="2">Belongs to the metallo-beta-lactamase superfamily. Glyoxalase II family.</text>
</comment>